<name>A0A382J664_9ZZZZ</name>
<dbReference type="Pfam" id="PF00266">
    <property type="entry name" value="Aminotran_5"/>
    <property type="match status" value="1"/>
</dbReference>
<keyword evidence="3" id="KW-0032">Aminotransferase</keyword>
<comment type="similarity">
    <text evidence="2">Belongs to the class-V pyridoxal-phosphate-dependent aminotransferase family.</text>
</comment>
<dbReference type="InterPro" id="IPR020578">
    <property type="entry name" value="Aminotrans_V_PyrdxlP_BS"/>
</dbReference>
<dbReference type="InterPro" id="IPR015424">
    <property type="entry name" value="PyrdxlP-dep_Trfase"/>
</dbReference>
<evidence type="ECO:0000256" key="4">
    <source>
        <dbReference type="ARBA" id="ARBA00022679"/>
    </source>
</evidence>
<organism evidence="7">
    <name type="scientific">marine metagenome</name>
    <dbReference type="NCBI Taxonomy" id="408172"/>
    <lineage>
        <taxon>unclassified sequences</taxon>
        <taxon>metagenomes</taxon>
        <taxon>ecological metagenomes</taxon>
    </lineage>
</organism>
<evidence type="ECO:0000313" key="7">
    <source>
        <dbReference type="EMBL" id="SVC07540.1"/>
    </source>
</evidence>
<dbReference type="AlphaFoldDB" id="A0A382J664"/>
<dbReference type="PANTHER" id="PTHR21152:SF24">
    <property type="entry name" value="ALANINE--GLYOXYLATE AMINOTRANSFERASE 1"/>
    <property type="match status" value="1"/>
</dbReference>
<dbReference type="Gene3D" id="3.90.1150.10">
    <property type="entry name" value="Aspartate Aminotransferase, domain 1"/>
    <property type="match status" value="1"/>
</dbReference>
<evidence type="ECO:0000256" key="5">
    <source>
        <dbReference type="ARBA" id="ARBA00022898"/>
    </source>
</evidence>
<keyword evidence="5" id="KW-0663">Pyridoxal phosphate</keyword>
<dbReference type="FunFam" id="3.90.1150.10:FF:000031">
    <property type="entry name" value="Serine--glyoxylate aminotransferase"/>
    <property type="match status" value="1"/>
</dbReference>
<proteinExistence type="inferred from homology"/>
<comment type="cofactor">
    <cofactor evidence="1">
        <name>pyridoxal 5'-phosphate</name>
        <dbReference type="ChEBI" id="CHEBI:597326"/>
    </cofactor>
</comment>
<sequence>LEKYAEHLKNDKNKEIKAVLACHNETATGVTSDIEGVRKVLDDVKHPALLFVDGVSSIASINFEFDKWGIDCAVTGSQKGLMLPAGVGILCVSKKALEASKTSKFKKCYFAFEDMLNTNADGWFPYTPALGILYGLREALNMINEEGLENVFKRHHRLAEGVRLAVKGWGLKLCAKEKKWESDTVTAIYVPEEFDSANVIKTAYLKYNLALGAGLADVAGKVFRIGHLGDLNELMCLGAISGAEMAMRDVGIDVKPGSGIAAAEEYYRKTAPALPND</sequence>
<reference evidence="7" key="1">
    <citation type="submission" date="2018-05" db="EMBL/GenBank/DDBJ databases">
        <authorList>
            <person name="Lanie J.A."/>
            <person name="Ng W.-L."/>
            <person name="Kazmierczak K.M."/>
            <person name="Andrzejewski T.M."/>
            <person name="Davidsen T.M."/>
            <person name="Wayne K.J."/>
            <person name="Tettelin H."/>
            <person name="Glass J.I."/>
            <person name="Rusch D."/>
            <person name="Podicherti R."/>
            <person name="Tsui H.-C.T."/>
            <person name="Winkler M.E."/>
        </authorList>
    </citation>
    <scope>NUCLEOTIDE SEQUENCE</scope>
</reference>
<feature type="non-terminal residue" evidence="7">
    <location>
        <position position="1"/>
    </location>
</feature>
<dbReference type="PROSITE" id="PS00595">
    <property type="entry name" value="AA_TRANSFER_CLASS_5"/>
    <property type="match status" value="1"/>
</dbReference>
<dbReference type="GO" id="GO:0019265">
    <property type="term" value="P:glycine biosynthetic process, by transamination of glyoxylate"/>
    <property type="evidence" value="ECO:0007669"/>
    <property type="project" value="TreeGrafter"/>
</dbReference>
<protein>
    <recommendedName>
        <fullName evidence="6">Aminotransferase class V domain-containing protein</fullName>
    </recommendedName>
</protein>
<evidence type="ECO:0000256" key="1">
    <source>
        <dbReference type="ARBA" id="ARBA00001933"/>
    </source>
</evidence>
<feature type="domain" description="Aminotransferase class V" evidence="6">
    <location>
        <begin position="8"/>
        <end position="190"/>
    </location>
</feature>
<dbReference type="InterPro" id="IPR015422">
    <property type="entry name" value="PyrdxlP-dep_Trfase_small"/>
</dbReference>
<dbReference type="GO" id="GO:0008453">
    <property type="term" value="F:alanine-glyoxylate transaminase activity"/>
    <property type="evidence" value="ECO:0007669"/>
    <property type="project" value="TreeGrafter"/>
</dbReference>
<dbReference type="PANTHER" id="PTHR21152">
    <property type="entry name" value="AMINOTRANSFERASE CLASS V"/>
    <property type="match status" value="1"/>
</dbReference>
<keyword evidence="4" id="KW-0808">Transferase</keyword>
<dbReference type="GO" id="GO:0005777">
    <property type="term" value="C:peroxisome"/>
    <property type="evidence" value="ECO:0007669"/>
    <property type="project" value="TreeGrafter"/>
</dbReference>
<evidence type="ECO:0000259" key="6">
    <source>
        <dbReference type="Pfam" id="PF00266"/>
    </source>
</evidence>
<dbReference type="EMBL" id="UINC01072124">
    <property type="protein sequence ID" value="SVC07540.1"/>
    <property type="molecule type" value="Genomic_DNA"/>
</dbReference>
<dbReference type="InterPro" id="IPR015421">
    <property type="entry name" value="PyrdxlP-dep_Trfase_major"/>
</dbReference>
<dbReference type="GO" id="GO:0004760">
    <property type="term" value="F:L-serine-pyruvate transaminase activity"/>
    <property type="evidence" value="ECO:0007669"/>
    <property type="project" value="TreeGrafter"/>
</dbReference>
<dbReference type="Gene3D" id="3.40.640.10">
    <property type="entry name" value="Type I PLP-dependent aspartate aminotransferase-like (Major domain)"/>
    <property type="match status" value="1"/>
</dbReference>
<accession>A0A382J664</accession>
<gene>
    <name evidence="7" type="ORF">METZ01_LOCUS260394</name>
</gene>
<evidence type="ECO:0000256" key="3">
    <source>
        <dbReference type="ARBA" id="ARBA00022576"/>
    </source>
</evidence>
<evidence type="ECO:0000256" key="2">
    <source>
        <dbReference type="ARBA" id="ARBA00009236"/>
    </source>
</evidence>
<dbReference type="InterPro" id="IPR000192">
    <property type="entry name" value="Aminotrans_V_dom"/>
</dbReference>
<dbReference type="SUPFAM" id="SSF53383">
    <property type="entry name" value="PLP-dependent transferases"/>
    <property type="match status" value="1"/>
</dbReference>